<dbReference type="GO" id="GO:0005886">
    <property type="term" value="C:plasma membrane"/>
    <property type="evidence" value="ECO:0007669"/>
    <property type="project" value="TreeGrafter"/>
</dbReference>
<name>J1K164_9HYPH</name>
<keyword evidence="1" id="KW-0812">Transmembrane</keyword>
<dbReference type="PIRSF" id="PIRSF016789">
    <property type="entry name" value="DUF454"/>
    <property type="match status" value="1"/>
</dbReference>
<feature type="transmembrane region" description="Helical" evidence="1">
    <location>
        <begin position="12"/>
        <end position="34"/>
    </location>
</feature>
<accession>J1K164</accession>
<dbReference type="PANTHER" id="PTHR35813:SF1">
    <property type="entry name" value="INNER MEMBRANE PROTEIN YBAN"/>
    <property type="match status" value="1"/>
</dbReference>
<dbReference type="OrthoDB" id="9816293at2"/>
<keyword evidence="1" id="KW-1133">Transmembrane helix</keyword>
<keyword evidence="3" id="KW-1185">Reference proteome</keyword>
<dbReference type="AlphaFoldDB" id="J1K164"/>
<sequence>MKNFDIPRPLRIIYYIIGCITVVLAAIGVIMPIMPTVPFLLVASWCFARSSPRFHNWLHNHKAFGPPITQWEEYGVIAPYVKCLAIGGMLIGFCSFLFFAKPALWLALGVFIILIGISLYILTRPSHKNFNN</sequence>
<protein>
    <recommendedName>
        <fullName evidence="4">Inner membrane protein</fullName>
    </recommendedName>
</protein>
<evidence type="ECO:0008006" key="4">
    <source>
        <dbReference type="Google" id="ProtNLM"/>
    </source>
</evidence>
<proteinExistence type="predicted"/>
<organism evidence="2 3">
    <name type="scientific">Bartonella tamiae Th239</name>
    <dbReference type="NCBI Taxonomy" id="1094558"/>
    <lineage>
        <taxon>Bacteria</taxon>
        <taxon>Pseudomonadati</taxon>
        <taxon>Pseudomonadota</taxon>
        <taxon>Alphaproteobacteria</taxon>
        <taxon>Hyphomicrobiales</taxon>
        <taxon>Bartonellaceae</taxon>
        <taxon>Bartonella</taxon>
    </lineage>
</organism>
<evidence type="ECO:0000313" key="3">
    <source>
        <dbReference type="Proteomes" id="UP000008952"/>
    </source>
</evidence>
<dbReference type="PATRIC" id="fig|1094558.3.peg.574"/>
<keyword evidence="1" id="KW-0472">Membrane</keyword>
<gene>
    <name evidence="2" type="ORF">ME5_00519</name>
</gene>
<comment type="caution">
    <text evidence="2">The sequence shown here is derived from an EMBL/GenBank/DDBJ whole genome shotgun (WGS) entry which is preliminary data.</text>
</comment>
<reference evidence="2 3" key="1">
    <citation type="submission" date="2012-03" db="EMBL/GenBank/DDBJ databases">
        <title>The Genome Sequence of Bartonella tamiae Th239.</title>
        <authorList>
            <consortium name="The Broad Institute Genome Sequencing Platform"/>
            <consortium name="The Broad Institute Genome Sequencing Center for Infectious Disease"/>
            <person name="Feldgarden M."/>
            <person name="Kirby J."/>
            <person name="Kosoy M."/>
            <person name="Birtles R."/>
            <person name="Probert W.S."/>
            <person name="Chiaraviglio L."/>
            <person name="Young S.K."/>
            <person name="Zeng Q."/>
            <person name="Gargeya S."/>
            <person name="Fitzgerald M."/>
            <person name="Haas B."/>
            <person name="Abouelleil A."/>
            <person name="Alvarado L."/>
            <person name="Arachchi H.M."/>
            <person name="Berlin A."/>
            <person name="Chapman S.B."/>
            <person name="Gearin G."/>
            <person name="Goldberg J."/>
            <person name="Griggs A."/>
            <person name="Gujja S."/>
            <person name="Hansen M."/>
            <person name="Heiman D."/>
            <person name="Howarth C."/>
            <person name="Larimer J."/>
            <person name="Lui A."/>
            <person name="MacDonald P.J.P."/>
            <person name="McCowen C."/>
            <person name="Montmayeur A."/>
            <person name="Murphy C."/>
            <person name="Neiman D."/>
            <person name="Pearson M."/>
            <person name="Priest M."/>
            <person name="Roberts A."/>
            <person name="Saif S."/>
            <person name="Shea T."/>
            <person name="Sisk P."/>
            <person name="Stolte C."/>
            <person name="Sykes S."/>
            <person name="Wortman J."/>
            <person name="Nusbaum C."/>
            <person name="Birren B."/>
        </authorList>
    </citation>
    <scope>NUCLEOTIDE SEQUENCE [LARGE SCALE GENOMIC DNA]</scope>
    <source>
        <strain evidence="2 3">Th239</strain>
    </source>
</reference>
<feature type="transmembrane region" description="Helical" evidence="1">
    <location>
        <begin position="104"/>
        <end position="122"/>
    </location>
</feature>
<dbReference type="Pfam" id="PF04304">
    <property type="entry name" value="DUF454"/>
    <property type="match status" value="1"/>
</dbReference>
<dbReference type="HOGENOM" id="CLU_113299_0_1_5"/>
<dbReference type="PANTHER" id="PTHR35813">
    <property type="entry name" value="INNER MEMBRANE PROTEIN YBAN"/>
    <property type="match status" value="1"/>
</dbReference>
<dbReference type="EMBL" id="AIMB01000003">
    <property type="protein sequence ID" value="EJF91187.1"/>
    <property type="molecule type" value="Genomic_DNA"/>
</dbReference>
<evidence type="ECO:0000256" key="1">
    <source>
        <dbReference type="SAM" id="Phobius"/>
    </source>
</evidence>
<dbReference type="RefSeq" id="WP_008038149.1">
    <property type="nucleotide sequence ID" value="NZ_JH725147.1"/>
</dbReference>
<dbReference type="eggNOG" id="COG2832">
    <property type="taxonomic scope" value="Bacteria"/>
</dbReference>
<evidence type="ECO:0000313" key="2">
    <source>
        <dbReference type="EMBL" id="EJF91187.1"/>
    </source>
</evidence>
<dbReference type="Proteomes" id="UP000008952">
    <property type="component" value="Unassembled WGS sequence"/>
</dbReference>
<dbReference type="InterPro" id="IPR007401">
    <property type="entry name" value="DUF454"/>
</dbReference>
<feature type="transmembrane region" description="Helical" evidence="1">
    <location>
        <begin position="77"/>
        <end position="99"/>
    </location>
</feature>